<dbReference type="Pfam" id="PF01381">
    <property type="entry name" value="HTH_3"/>
    <property type="match status" value="1"/>
</dbReference>
<dbReference type="PROSITE" id="PS50943">
    <property type="entry name" value="HTH_CROC1"/>
    <property type="match status" value="1"/>
</dbReference>
<dbReference type="GO" id="GO:0003677">
    <property type="term" value="F:DNA binding"/>
    <property type="evidence" value="ECO:0007669"/>
    <property type="project" value="UniProtKB-KW"/>
</dbReference>
<protein>
    <submittedName>
        <fullName evidence="3">Putative transcription regulator</fullName>
    </submittedName>
</protein>
<dbReference type="SMART" id="SM00530">
    <property type="entry name" value="HTH_XRE"/>
    <property type="match status" value="1"/>
</dbReference>
<feature type="domain" description="HTH cro/C1-type" evidence="2">
    <location>
        <begin position="6"/>
        <end position="60"/>
    </location>
</feature>
<sequence>MKNLKMKAARAALDLSQEELAEKVNVTRQTIGMIEAGKFNPSLQLCISICRTLRKTLNDIFWEDKENEKN</sequence>
<dbReference type="CDD" id="cd00093">
    <property type="entry name" value="HTH_XRE"/>
    <property type="match status" value="1"/>
</dbReference>
<evidence type="ECO:0000313" key="3">
    <source>
        <dbReference type="EMBL" id="CDL92060.1"/>
    </source>
</evidence>
<dbReference type="PANTHER" id="PTHR46558">
    <property type="entry name" value="TRACRIPTIONAL REGULATORY PROTEIN-RELATED-RELATED"/>
    <property type="match status" value="1"/>
</dbReference>
<organism evidence="3 4">
    <name type="scientific">Clostridium tyrobutyricum DIVETGP</name>
    <dbReference type="NCBI Taxonomy" id="1408889"/>
    <lineage>
        <taxon>Bacteria</taxon>
        <taxon>Bacillati</taxon>
        <taxon>Bacillota</taxon>
        <taxon>Clostridia</taxon>
        <taxon>Eubacteriales</taxon>
        <taxon>Clostridiaceae</taxon>
        <taxon>Clostridium</taxon>
    </lineage>
</organism>
<proteinExistence type="predicted"/>
<keyword evidence="1" id="KW-0238">DNA-binding</keyword>
<dbReference type="SUPFAM" id="SSF47413">
    <property type="entry name" value="lambda repressor-like DNA-binding domains"/>
    <property type="match status" value="1"/>
</dbReference>
<dbReference type="AlphaFoldDB" id="W6N725"/>
<gene>
    <name evidence="3" type="ORF">CTDIVETGP_2130</name>
</gene>
<comment type="caution">
    <text evidence="3">The sequence shown here is derived from an EMBL/GenBank/DDBJ whole genome shotgun (WGS) entry which is preliminary data.</text>
</comment>
<accession>W6N725</accession>
<evidence type="ECO:0000259" key="2">
    <source>
        <dbReference type="PROSITE" id="PS50943"/>
    </source>
</evidence>
<evidence type="ECO:0000313" key="4">
    <source>
        <dbReference type="Proteomes" id="UP000019482"/>
    </source>
</evidence>
<reference evidence="3 4" key="1">
    <citation type="journal article" date="2015" name="Genome Announc.">
        <title>Draft Genome Sequence of Clostridium tyrobutyricum Strain DIVETGP, Isolated from Cow's Milk for Grana Padano Production.</title>
        <authorList>
            <person name="Soggiu A."/>
            <person name="Piras C."/>
            <person name="Gaiarsa S."/>
            <person name="Sassera D."/>
            <person name="Roncada P."/>
            <person name="Bendixen E."/>
            <person name="Brasca M."/>
            <person name="Bonizzi L."/>
        </authorList>
    </citation>
    <scope>NUCLEOTIDE SEQUENCE [LARGE SCALE GENOMIC DNA]</scope>
    <source>
        <strain evidence="3 4">DIVETGP</strain>
    </source>
</reference>
<dbReference type="EMBL" id="CBXI010000040">
    <property type="protein sequence ID" value="CDL92060.1"/>
    <property type="molecule type" value="Genomic_DNA"/>
</dbReference>
<dbReference type="InterPro" id="IPR001387">
    <property type="entry name" value="Cro/C1-type_HTH"/>
</dbReference>
<keyword evidence="4" id="KW-1185">Reference proteome</keyword>
<dbReference type="PANTHER" id="PTHR46558:SF3">
    <property type="entry name" value="TRANSCRIPTIONAL REGULATOR"/>
    <property type="match status" value="1"/>
</dbReference>
<dbReference type="RefSeq" id="WP_017752109.1">
    <property type="nucleotide sequence ID" value="NZ_CBXI010000040.1"/>
</dbReference>
<dbReference type="OrthoDB" id="9808239at2"/>
<dbReference type="GeneID" id="29420749"/>
<evidence type="ECO:0000256" key="1">
    <source>
        <dbReference type="ARBA" id="ARBA00023125"/>
    </source>
</evidence>
<dbReference type="Proteomes" id="UP000019482">
    <property type="component" value="Unassembled WGS sequence"/>
</dbReference>
<name>W6N725_CLOTY</name>
<dbReference type="InterPro" id="IPR010982">
    <property type="entry name" value="Lambda_DNA-bd_dom_sf"/>
</dbReference>
<dbReference type="Gene3D" id="1.10.260.40">
    <property type="entry name" value="lambda repressor-like DNA-binding domains"/>
    <property type="match status" value="1"/>
</dbReference>